<dbReference type="InterPro" id="IPR052549">
    <property type="entry name" value="SpmB"/>
</dbReference>
<evidence type="ECO:0000313" key="4">
    <source>
        <dbReference type="Proteomes" id="UP000231932"/>
    </source>
</evidence>
<gene>
    <name evidence="3" type="ORF">CVV65_07335</name>
</gene>
<keyword evidence="1" id="KW-0472">Membrane</keyword>
<keyword evidence="4" id="KW-1185">Reference proteome</keyword>
<dbReference type="Pfam" id="PF07670">
    <property type="entry name" value="Gate"/>
    <property type="match status" value="1"/>
</dbReference>
<dbReference type="GO" id="GO:0005886">
    <property type="term" value="C:plasma membrane"/>
    <property type="evidence" value="ECO:0007669"/>
    <property type="project" value="TreeGrafter"/>
</dbReference>
<protein>
    <submittedName>
        <fullName evidence="3">Spore maturation protein</fullName>
    </submittedName>
</protein>
<keyword evidence="1" id="KW-1133">Transmembrane helix</keyword>
<sequence length="178" mass="19255">MNVFFAISAWMLPTFFVGTVLWAALRRVPVYETFVTGAKDGFETAVRIIPHLVGMMVAIRVFRDSGALEWITGLVAQWISGIFPAEVLPMVLLRPISGTGSLTYMIDVLRTHGGDSWVGRLASTIQGSTDTTLYVITVYFGSVGIRKVRYALKVGLLSDLVSAAASAVAVWLVFGPPG</sequence>
<accession>A0A2K8N5X8</accession>
<name>A0A2K8N5X8_9BACL</name>
<reference evidence="4" key="1">
    <citation type="submission" date="2017-11" db="EMBL/GenBank/DDBJ databases">
        <title>Complete Genome Sequence of Kyrpidia sp. Strain EA-1, a thermophilic, hydrogen-oxidizing Bacterium, isolated from the Azores.</title>
        <authorList>
            <person name="Reiner J.E."/>
            <person name="Lapp C.J."/>
            <person name="Bunk B."/>
            <person name="Gescher J."/>
        </authorList>
    </citation>
    <scope>NUCLEOTIDE SEQUENCE [LARGE SCALE GENOMIC DNA]</scope>
    <source>
        <strain evidence="4">EA-1</strain>
    </source>
</reference>
<evidence type="ECO:0000313" key="3">
    <source>
        <dbReference type="EMBL" id="ATY84761.1"/>
    </source>
</evidence>
<dbReference type="EMBL" id="CP024955">
    <property type="protein sequence ID" value="ATY84761.1"/>
    <property type="molecule type" value="Genomic_DNA"/>
</dbReference>
<feature type="transmembrane region" description="Helical" evidence="1">
    <location>
        <begin position="154"/>
        <end position="174"/>
    </location>
</feature>
<feature type="domain" description="Nucleoside transporter/FeoB GTPase Gate" evidence="2">
    <location>
        <begin position="46"/>
        <end position="145"/>
    </location>
</feature>
<feature type="transmembrane region" description="Helical" evidence="1">
    <location>
        <begin position="6"/>
        <end position="25"/>
    </location>
</feature>
<dbReference type="Proteomes" id="UP000231932">
    <property type="component" value="Chromosome"/>
</dbReference>
<organism evidence="3 4">
    <name type="scientific">Kyrpidia spormannii</name>
    <dbReference type="NCBI Taxonomy" id="2055160"/>
    <lineage>
        <taxon>Bacteria</taxon>
        <taxon>Bacillati</taxon>
        <taxon>Bacillota</taxon>
        <taxon>Bacilli</taxon>
        <taxon>Bacillales</taxon>
        <taxon>Alicyclobacillaceae</taxon>
        <taxon>Kyrpidia</taxon>
    </lineage>
</organism>
<proteinExistence type="predicted"/>
<keyword evidence="1" id="KW-0812">Transmembrane</keyword>
<dbReference type="PANTHER" id="PTHR35793">
    <property type="entry name" value="INNER MEMBRANE PROTEIN YJIG"/>
    <property type="match status" value="1"/>
</dbReference>
<evidence type="ECO:0000259" key="2">
    <source>
        <dbReference type="Pfam" id="PF07670"/>
    </source>
</evidence>
<dbReference type="InterPro" id="IPR011642">
    <property type="entry name" value="Gate_dom"/>
</dbReference>
<dbReference type="AlphaFoldDB" id="A0A2K8N5X8"/>
<dbReference type="PANTHER" id="PTHR35793:SF2">
    <property type="entry name" value="INNER MEMBRANE PROTEIN YJIG"/>
    <property type="match status" value="1"/>
</dbReference>
<evidence type="ECO:0000256" key="1">
    <source>
        <dbReference type="SAM" id="Phobius"/>
    </source>
</evidence>
<dbReference type="KEGG" id="kyr:CVV65_07335"/>